<dbReference type="Gene3D" id="3.30.70.60">
    <property type="match status" value="1"/>
</dbReference>
<dbReference type="Gene3D" id="1.20.1050.130">
    <property type="match status" value="1"/>
</dbReference>
<dbReference type="PANTHER" id="PTHR11595">
    <property type="entry name" value="EF-HAND AND COILED-COIL DOMAIN-CONTAINING FAMILY MEMBER"/>
    <property type="match status" value="1"/>
</dbReference>
<accession>A0ABQ7YLY2</accession>
<proteinExistence type="predicted"/>
<dbReference type="InterPro" id="IPR049720">
    <property type="entry name" value="EF1B_bsu/dsu"/>
</dbReference>
<comment type="caution">
    <text evidence="1">The sequence shown here is derived from an EMBL/GenBank/DDBJ whole genome shotgun (WGS) entry which is preliminary data.</text>
</comment>
<evidence type="ECO:0000313" key="2">
    <source>
        <dbReference type="Proteomes" id="UP000824890"/>
    </source>
</evidence>
<evidence type="ECO:0008006" key="3">
    <source>
        <dbReference type="Google" id="ProtNLM"/>
    </source>
</evidence>
<dbReference type="EMBL" id="JAGKQM010000017">
    <property type="protein sequence ID" value="KAH0868166.1"/>
    <property type="molecule type" value="Genomic_DNA"/>
</dbReference>
<organism evidence="1 2">
    <name type="scientific">Brassica napus</name>
    <name type="common">Rape</name>
    <dbReference type="NCBI Taxonomy" id="3708"/>
    <lineage>
        <taxon>Eukaryota</taxon>
        <taxon>Viridiplantae</taxon>
        <taxon>Streptophyta</taxon>
        <taxon>Embryophyta</taxon>
        <taxon>Tracheophyta</taxon>
        <taxon>Spermatophyta</taxon>
        <taxon>Magnoliopsida</taxon>
        <taxon>eudicotyledons</taxon>
        <taxon>Gunneridae</taxon>
        <taxon>Pentapetalae</taxon>
        <taxon>rosids</taxon>
        <taxon>malvids</taxon>
        <taxon>Brassicales</taxon>
        <taxon>Brassicaceae</taxon>
        <taxon>Brassiceae</taxon>
        <taxon>Brassica</taxon>
    </lineage>
</organism>
<dbReference type="Proteomes" id="UP000824890">
    <property type="component" value="Unassembled WGS sequence"/>
</dbReference>
<dbReference type="InterPro" id="IPR001326">
    <property type="entry name" value="Transl_elong_EF1B_B/D_CS"/>
</dbReference>
<protein>
    <recommendedName>
        <fullName evidence="3">Translation elongation factor EF1B beta/delta subunit guanine nucleotide exchange domain-containing protein</fullName>
    </recommendedName>
</protein>
<dbReference type="InterPro" id="IPR036282">
    <property type="entry name" value="Glutathione-S-Trfase_C_sf"/>
</dbReference>
<keyword evidence="2" id="KW-1185">Reference proteome</keyword>
<evidence type="ECO:0000313" key="1">
    <source>
        <dbReference type="EMBL" id="KAH0868166.1"/>
    </source>
</evidence>
<dbReference type="SUPFAM" id="SSF47616">
    <property type="entry name" value="GST C-terminal domain-like"/>
    <property type="match status" value="1"/>
</dbReference>
<reference evidence="1 2" key="1">
    <citation type="submission" date="2021-05" db="EMBL/GenBank/DDBJ databases">
        <title>Genome Assembly of Synthetic Allotetraploid Brassica napus Reveals Homoeologous Exchanges between Subgenomes.</title>
        <authorList>
            <person name="Davis J.T."/>
        </authorList>
    </citation>
    <scope>NUCLEOTIDE SEQUENCE [LARGE SCALE GENOMIC DNA]</scope>
    <source>
        <strain evidence="2">cv. Da-Ae</strain>
        <tissue evidence="1">Seedling</tissue>
    </source>
</reference>
<gene>
    <name evidence="1" type="ORF">HID58_075188</name>
</gene>
<dbReference type="PROSITE" id="PS00824">
    <property type="entry name" value="EF1BD_1"/>
    <property type="match status" value="1"/>
</dbReference>
<dbReference type="InterPro" id="IPR014717">
    <property type="entry name" value="Transl_elong_EF1B/ribsomal_bS6"/>
</dbReference>
<dbReference type="PANTHER" id="PTHR11595:SF71">
    <property type="entry name" value="TRANSLATION ELONGATION FACTOR EF1B BETA_DELTA SUBUNIT GUANINE NUCLEOTIDE EXCHANGE DOMAIN-CONTAINING PROTEIN"/>
    <property type="match status" value="1"/>
</dbReference>
<sequence>MAAFPNLSSDAGLKKLDEHLLTRSYLTECQASKDDLTIFVALAKPPSSQYLNASRWYNHIVALLRTSGLSAEGSGVTIEGPAPIREEAVATHPEANSKDAADKEEEDDDVDLFGEETEEEKKAGEERSASVKASTKKKECKWKGYFGEHQSLSRLVMVSRSCRSCVPSLTTFVSVDTMIEEQLTVEPINEFVQSCDIVAFNKI</sequence>
<dbReference type="PROSITE" id="PS00825">
    <property type="entry name" value="EF1BD_2"/>
    <property type="match status" value="1"/>
</dbReference>
<name>A0ABQ7YLY2_BRANA</name>